<accession>A0A0B4E9N7</accession>
<evidence type="ECO:0000313" key="1">
    <source>
        <dbReference type="EMBL" id="KID50218.1"/>
    </source>
</evidence>
<dbReference type="Proteomes" id="UP000031184">
    <property type="component" value="Unassembled WGS sequence"/>
</dbReference>
<comment type="caution">
    <text evidence="1">The sequence shown here is derived from an EMBL/GenBank/DDBJ whole genome shotgun (WGS) entry which is preliminary data.</text>
</comment>
<organism evidence="1 2">
    <name type="scientific">Fusobacterium necrophorum subsp. funduliforme B35</name>
    <dbReference type="NCBI Taxonomy" id="1226633"/>
    <lineage>
        <taxon>Bacteria</taxon>
        <taxon>Fusobacteriati</taxon>
        <taxon>Fusobacteriota</taxon>
        <taxon>Fusobacteriia</taxon>
        <taxon>Fusobacteriales</taxon>
        <taxon>Fusobacteriaceae</taxon>
        <taxon>Fusobacterium</taxon>
    </lineage>
</organism>
<dbReference type="EMBL" id="AUZI01000007">
    <property type="protein sequence ID" value="KID50218.1"/>
    <property type="molecule type" value="Genomic_DNA"/>
</dbReference>
<dbReference type="AlphaFoldDB" id="A0A0B4E9N7"/>
<evidence type="ECO:0000313" key="2">
    <source>
        <dbReference type="Proteomes" id="UP000031184"/>
    </source>
</evidence>
<proteinExistence type="predicted"/>
<protein>
    <submittedName>
        <fullName evidence="1">Uncharacterized protein</fullName>
    </submittedName>
</protein>
<gene>
    <name evidence="1" type="ORF">C095_00825</name>
</gene>
<reference evidence="1 2" key="1">
    <citation type="submission" date="2013-08" db="EMBL/GenBank/DDBJ databases">
        <title>An opportunistic ruminal bacterium that causes liver abscesses in cattle.</title>
        <authorList>
            <person name="Benahmed F.H."/>
            <person name="Rasmussen M."/>
            <person name="Harbottle H."/>
            <person name="Soppet D."/>
            <person name="Nagaraja T.G."/>
            <person name="Davidson M."/>
        </authorList>
    </citation>
    <scope>NUCLEOTIDE SEQUENCE [LARGE SCALE GENOMIC DNA]</scope>
    <source>
        <strain evidence="1 2">B35</strain>
    </source>
</reference>
<dbReference type="PATRIC" id="fig|1226633.4.peg.159"/>
<name>A0A0B4E9N7_9FUSO</name>
<sequence>MNKLEDGKGGFDNIRKALKNIKNEIDELKSPKKRNK</sequence>